<evidence type="ECO:0000313" key="2">
    <source>
        <dbReference type="EMBL" id="QUW03586.1"/>
    </source>
</evidence>
<accession>A0ABX8BA94</accession>
<keyword evidence="3" id="KW-1185">Reference proteome</keyword>
<sequence>MATLPEVYIVCDGSSLGNGREAPAAAAAALLEHAGRNGLTRKLVVEYLGPATNQQAEIVAACLGLESLSRPCHVELVTDSRYVVETMKGKFRRRANHAFWERLDRAAAPHRVTWQWTRGHAGHPAQEICDKAARHTAECRGRDESFLQQLLATLPNH</sequence>
<dbReference type="PROSITE" id="PS50879">
    <property type="entry name" value="RNASE_H_1"/>
    <property type="match status" value="1"/>
</dbReference>
<dbReference type="InterPro" id="IPR012337">
    <property type="entry name" value="RNaseH-like_sf"/>
</dbReference>
<dbReference type="InterPro" id="IPR002156">
    <property type="entry name" value="RNaseH_domain"/>
</dbReference>
<proteinExistence type="predicted"/>
<dbReference type="InterPro" id="IPR036397">
    <property type="entry name" value="RNaseH_sf"/>
</dbReference>
<dbReference type="Gene3D" id="3.30.420.10">
    <property type="entry name" value="Ribonuclease H-like superfamily/Ribonuclease H"/>
    <property type="match status" value="1"/>
</dbReference>
<dbReference type="SUPFAM" id="SSF53098">
    <property type="entry name" value="Ribonuclease H-like"/>
    <property type="match status" value="1"/>
</dbReference>
<organism evidence="2 3">
    <name type="scientific">Chloracidobacterium validum</name>
    <dbReference type="NCBI Taxonomy" id="2821543"/>
    <lineage>
        <taxon>Bacteria</taxon>
        <taxon>Pseudomonadati</taxon>
        <taxon>Acidobacteriota</taxon>
        <taxon>Terriglobia</taxon>
        <taxon>Terriglobales</taxon>
        <taxon>Acidobacteriaceae</taxon>
        <taxon>Chloracidobacterium</taxon>
    </lineage>
</organism>
<protein>
    <submittedName>
        <fullName evidence="2">Ribonuclease HI</fullName>
    </submittedName>
</protein>
<dbReference type="EMBL" id="CP072648">
    <property type="protein sequence ID" value="QUW03586.1"/>
    <property type="molecule type" value="Genomic_DNA"/>
</dbReference>
<reference evidence="2 3" key="1">
    <citation type="submission" date="2021-03" db="EMBL/GenBank/DDBJ databases">
        <title>Genomic and phenotypic characterization of Chloracidobacterium isolates provides evidence for multiple species.</title>
        <authorList>
            <person name="Saini M.K."/>
            <person name="Costas A.M.G."/>
            <person name="Tank M."/>
            <person name="Bryant D.A."/>
        </authorList>
    </citation>
    <scope>NUCLEOTIDE SEQUENCE [LARGE SCALE GENOMIC DNA]</scope>
    <source>
        <strain evidence="2 3">BV2-C</strain>
    </source>
</reference>
<dbReference type="Proteomes" id="UP000676506">
    <property type="component" value="Chromosome 1"/>
</dbReference>
<dbReference type="Pfam" id="PF00075">
    <property type="entry name" value="RNase_H"/>
    <property type="match status" value="1"/>
</dbReference>
<evidence type="ECO:0000259" key="1">
    <source>
        <dbReference type="PROSITE" id="PS50879"/>
    </source>
</evidence>
<dbReference type="RefSeq" id="WP_211429476.1">
    <property type="nucleotide sequence ID" value="NZ_CP072648.1"/>
</dbReference>
<evidence type="ECO:0000313" key="3">
    <source>
        <dbReference type="Proteomes" id="UP000676506"/>
    </source>
</evidence>
<name>A0ABX8BA94_9BACT</name>
<gene>
    <name evidence="2" type="ORF">J8C06_03890</name>
</gene>
<feature type="domain" description="RNase H type-1" evidence="1">
    <location>
        <begin position="3"/>
        <end position="138"/>
    </location>
</feature>